<dbReference type="GO" id="GO:0032259">
    <property type="term" value="P:methylation"/>
    <property type="evidence" value="ECO:0007669"/>
    <property type="project" value="UniProtKB-KW"/>
</dbReference>
<evidence type="ECO:0000256" key="2">
    <source>
        <dbReference type="ARBA" id="ARBA00022679"/>
    </source>
</evidence>
<keyword evidence="1 4" id="KW-0489">Methyltransferase</keyword>
<dbReference type="EMBL" id="LT629772">
    <property type="protein sequence ID" value="SDR92395.1"/>
    <property type="molecule type" value="Genomic_DNA"/>
</dbReference>
<dbReference type="InterPro" id="IPR029063">
    <property type="entry name" value="SAM-dependent_MTases_sf"/>
</dbReference>
<name>A0A1H1N123_9ACTN</name>
<proteinExistence type="predicted"/>
<evidence type="ECO:0000313" key="4">
    <source>
        <dbReference type="EMBL" id="SDR92395.1"/>
    </source>
</evidence>
<reference evidence="4 5" key="1">
    <citation type="submission" date="2016-10" db="EMBL/GenBank/DDBJ databases">
        <authorList>
            <person name="de Groot N.N."/>
        </authorList>
    </citation>
    <scope>NUCLEOTIDE SEQUENCE [LARGE SCALE GENOMIC DNA]</scope>
    <source>
        <strain evidence="4 5">DSM 21800</strain>
    </source>
</reference>
<keyword evidence="5" id="KW-1185">Reference proteome</keyword>
<sequence length="265" mass="29341">MPTWDPTHYLQYADQRGRPFFELVDRVAAVDPRSVVDLGCGPGEQTATLTRRWPQAAVHGIDSSPEMIDSARQHAGPRLRFTVGDLRDFDPATIGDEHAAEHGVDVIISNATLQWVDQHRTVLPGLVAALRPGGWLAFQVPGNQNEPSHTLLHRLGQDPRFAAYCGGIDRRVMPPAATYLSDLSALGCAVDAWETTYLHLLAGEDAVFNWVSGTGARPYLQALPDDLRRDFVADYKELLREAYPVHDYGTVLPFRRIFAVAHKPA</sequence>
<dbReference type="PANTHER" id="PTHR43861">
    <property type="entry name" value="TRANS-ACONITATE 2-METHYLTRANSFERASE-RELATED"/>
    <property type="match status" value="1"/>
</dbReference>
<evidence type="ECO:0000313" key="5">
    <source>
        <dbReference type="Proteomes" id="UP000199103"/>
    </source>
</evidence>
<dbReference type="InterPro" id="IPR023149">
    <property type="entry name" value="Trans_acon_MeTrfase_C"/>
</dbReference>
<dbReference type="STRING" id="630515.SAMN04489812_0326"/>
<dbReference type="GO" id="GO:0030798">
    <property type="term" value="F:trans-aconitate 2-methyltransferase activity"/>
    <property type="evidence" value="ECO:0007669"/>
    <property type="project" value="InterPro"/>
</dbReference>
<dbReference type="InterPro" id="IPR041698">
    <property type="entry name" value="Methyltransf_25"/>
</dbReference>
<feature type="domain" description="Methyltransferase" evidence="3">
    <location>
        <begin position="35"/>
        <end position="134"/>
    </location>
</feature>
<dbReference type="Proteomes" id="UP000199103">
    <property type="component" value="Chromosome I"/>
</dbReference>
<dbReference type="CDD" id="cd02440">
    <property type="entry name" value="AdoMet_MTases"/>
    <property type="match status" value="1"/>
</dbReference>
<dbReference type="PANTHER" id="PTHR43861:SF1">
    <property type="entry name" value="TRANS-ACONITATE 2-METHYLTRANSFERASE"/>
    <property type="match status" value="1"/>
</dbReference>
<dbReference type="OrthoDB" id="9795085at2"/>
<dbReference type="SUPFAM" id="SSF53335">
    <property type="entry name" value="S-adenosyl-L-methionine-dependent methyltransferases"/>
    <property type="match status" value="1"/>
</dbReference>
<dbReference type="AlphaFoldDB" id="A0A1H1N123"/>
<dbReference type="Pfam" id="PF13649">
    <property type="entry name" value="Methyltransf_25"/>
    <property type="match status" value="1"/>
</dbReference>
<protein>
    <submittedName>
        <fullName evidence="4">Trans-aconitate 2-methyltransferase</fullName>
    </submittedName>
</protein>
<evidence type="ECO:0000256" key="1">
    <source>
        <dbReference type="ARBA" id="ARBA00022603"/>
    </source>
</evidence>
<dbReference type="Gene3D" id="1.10.150.290">
    <property type="entry name" value="S-adenosyl-L-methionine-dependent methyltransferases"/>
    <property type="match status" value="1"/>
</dbReference>
<dbReference type="RefSeq" id="WP_091518847.1">
    <property type="nucleotide sequence ID" value="NZ_LT629772.1"/>
</dbReference>
<keyword evidence="2 4" id="KW-0808">Transferase</keyword>
<accession>A0A1H1N123</accession>
<evidence type="ECO:0000259" key="3">
    <source>
        <dbReference type="Pfam" id="PF13649"/>
    </source>
</evidence>
<dbReference type="Gene3D" id="3.40.50.150">
    <property type="entry name" value="Vaccinia Virus protein VP39"/>
    <property type="match status" value="1"/>
</dbReference>
<gene>
    <name evidence="4" type="ORF">SAMN04489812_0326</name>
</gene>
<organism evidence="4 5">
    <name type="scientific">Microlunatus soli</name>
    <dbReference type="NCBI Taxonomy" id="630515"/>
    <lineage>
        <taxon>Bacteria</taxon>
        <taxon>Bacillati</taxon>
        <taxon>Actinomycetota</taxon>
        <taxon>Actinomycetes</taxon>
        <taxon>Propionibacteriales</taxon>
        <taxon>Propionibacteriaceae</taxon>
        <taxon>Microlunatus</taxon>
    </lineage>
</organism>